<gene>
    <name evidence="1" type="ORF">IAC43_09495</name>
</gene>
<evidence type="ECO:0000313" key="1">
    <source>
        <dbReference type="EMBL" id="HIT95408.1"/>
    </source>
</evidence>
<dbReference type="EMBL" id="DVLW01000261">
    <property type="protein sequence ID" value="HIT95408.1"/>
    <property type="molecule type" value="Genomic_DNA"/>
</dbReference>
<protein>
    <recommendedName>
        <fullName evidence="3">YlzJ-like protein</fullName>
    </recommendedName>
</protein>
<evidence type="ECO:0000313" key="2">
    <source>
        <dbReference type="Proteomes" id="UP000824160"/>
    </source>
</evidence>
<reference evidence="1" key="1">
    <citation type="submission" date="2020-10" db="EMBL/GenBank/DDBJ databases">
        <authorList>
            <person name="Gilroy R."/>
        </authorList>
    </citation>
    <scope>NUCLEOTIDE SEQUENCE</scope>
    <source>
        <strain evidence="1">ChiBcec7-5410</strain>
    </source>
</reference>
<dbReference type="InterPro" id="IPR025619">
    <property type="entry name" value="YlzJ"/>
</dbReference>
<dbReference type="Proteomes" id="UP000824160">
    <property type="component" value="Unassembled WGS sequence"/>
</dbReference>
<name>A0A9D1H853_9FIRM</name>
<organism evidence="1 2">
    <name type="scientific">Candidatus Faecivivens stercoripullorum</name>
    <dbReference type="NCBI Taxonomy" id="2840805"/>
    <lineage>
        <taxon>Bacteria</taxon>
        <taxon>Bacillati</taxon>
        <taxon>Bacillota</taxon>
        <taxon>Clostridia</taxon>
        <taxon>Eubacteriales</taxon>
        <taxon>Oscillospiraceae</taxon>
        <taxon>Oscillospiraceae incertae sedis</taxon>
        <taxon>Candidatus Faecivivens</taxon>
    </lineage>
</organism>
<comment type="caution">
    <text evidence="1">The sequence shown here is derived from an EMBL/GenBank/DDBJ whole genome shotgun (WGS) entry which is preliminary data.</text>
</comment>
<dbReference type="Pfam" id="PF14035">
    <property type="entry name" value="YlzJ"/>
    <property type="match status" value="1"/>
</dbReference>
<accession>A0A9D1H853</accession>
<evidence type="ECO:0008006" key="3">
    <source>
        <dbReference type="Google" id="ProtNLM"/>
    </source>
</evidence>
<reference evidence="1" key="2">
    <citation type="journal article" date="2021" name="PeerJ">
        <title>Extensive microbial diversity within the chicken gut microbiome revealed by metagenomics and culture.</title>
        <authorList>
            <person name="Gilroy R."/>
            <person name="Ravi A."/>
            <person name="Getino M."/>
            <person name="Pursley I."/>
            <person name="Horton D.L."/>
            <person name="Alikhan N.F."/>
            <person name="Baker D."/>
            <person name="Gharbi K."/>
            <person name="Hall N."/>
            <person name="Watson M."/>
            <person name="Adriaenssens E.M."/>
            <person name="Foster-Nyarko E."/>
            <person name="Jarju S."/>
            <person name="Secka A."/>
            <person name="Antonio M."/>
            <person name="Oren A."/>
            <person name="Chaudhuri R.R."/>
            <person name="La Ragione R."/>
            <person name="Hildebrand F."/>
            <person name="Pallen M.J."/>
        </authorList>
    </citation>
    <scope>NUCLEOTIDE SEQUENCE</scope>
    <source>
        <strain evidence="1">ChiBcec7-5410</strain>
    </source>
</reference>
<dbReference type="AlphaFoldDB" id="A0A9D1H853"/>
<sequence>MPLLTVIDLNEPGVWQPMPQVQLFREENGRVAECVRQGDDWCLRRLISTDPRDYLDPALQPGQKFHPQF</sequence>
<proteinExistence type="predicted"/>